<feature type="chain" id="PRO_5030894080" description="DUF2993 domain-containing protein" evidence="1">
    <location>
        <begin position="23"/>
        <end position="209"/>
    </location>
</feature>
<accession>A0A7U3YPI2</accession>
<dbReference type="AlphaFoldDB" id="A0A7U3YPI2"/>
<dbReference type="KEGG" id="dpr:Despr_2895"/>
<proteinExistence type="predicted"/>
<name>A0A7U3YPI2_DESPD</name>
<sequence>MVNKKTLSLIGLLVALCLLPLAARGAAGGPQTKNIVITLPAETVLTSLQKVLPLDIPSQSRQLQGDIILESLDRLAIHDNIITVRGVLSGRNLMVTTRLAGQDIQLRVGEVHLPMTCDLQTRFDPGKKKLYVTPRFTDTAQNGGNPEDGLAPLLGALGGREYMVDLDALEMINLRVGSKSIPIAMDPVKIAGVNNALVFHLLPRVGTPR</sequence>
<feature type="signal peptide" evidence="1">
    <location>
        <begin position="1"/>
        <end position="22"/>
    </location>
</feature>
<keyword evidence="1" id="KW-0732">Signal</keyword>
<dbReference type="EMBL" id="CP002364">
    <property type="protein sequence ID" value="ADW19028.1"/>
    <property type="molecule type" value="Genomic_DNA"/>
</dbReference>
<evidence type="ECO:0008006" key="4">
    <source>
        <dbReference type="Google" id="ProtNLM"/>
    </source>
</evidence>
<keyword evidence="3" id="KW-1185">Reference proteome</keyword>
<protein>
    <recommendedName>
        <fullName evidence="4">DUF2993 domain-containing protein</fullName>
    </recommendedName>
</protein>
<gene>
    <name evidence="2" type="ordered locus">Despr_2895</name>
</gene>
<evidence type="ECO:0000313" key="2">
    <source>
        <dbReference type="EMBL" id="ADW19028.1"/>
    </source>
</evidence>
<reference evidence="2 3" key="1">
    <citation type="journal article" date="2011" name="Stand. Genomic Sci.">
        <title>Complete genome sequence of Desulfobulbus propionicus type strain (1pr3).</title>
        <authorList>
            <person name="Pagani I."/>
            <person name="Lapidus A."/>
            <person name="Nolan M."/>
            <person name="Lucas S."/>
            <person name="Hammon N."/>
            <person name="Deshpande S."/>
            <person name="Cheng J.F."/>
            <person name="Chertkov O."/>
            <person name="Davenport K."/>
            <person name="Tapia R."/>
            <person name="Han C."/>
            <person name="Goodwin L."/>
            <person name="Pitluck S."/>
            <person name="Liolios K."/>
            <person name="Mavromatis K."/>
            <person name="Ivanova N."/>
            <person name="Mikhailova N."/>
            <person name="Pati A."/>
            <person name="Chen A."/>
            <person name="Palaniappan K."/>
            <person name="Land M."/>
            <person name="Hauser L."/>
            <person name="Chang Y.J."/>
            <person name="Jeffries C.D."/>
            <person name="Detter J.C."/>
            <person name="Brambilla E."/>
            <person name="Kannan K.P."/>
            <person name="Djao O.D."/>
            <person name="Rohde M."/>
            <person name="Pukall R."/>
            <person name="Spring S."/>
            <person name="Goker M."/>
            <person name="Sikorski J."/>
            <person name="Woyke T."/>
            <person name="Bristow J."/>
            <person name="Eisen J.A."/>
            <person name="Markowitz V."/>
            <person name="Hugenholtz P."/>
            <person name="Kyrpides N.C."/>
            <person name="Klenk H.P."/>
        </authorList>
    </citation>
    <scope>NUCLEOTIDE SEQUENCE [LARGE SCALE GENOMIC DNA]</scope>
    <source>
        <strain evidence="3">ATCC 33891 / DSM 2032 / 1pr3</strain>
    </source>
</reference>
<organism evidence="2 3">
    <name type="scientific">Desulfobulbus propionicus (strain ATCC 33891 / DSM 2032 / VKM B-1956 / 1pr3)</name>
    <dbReference type="NCBI Taxonomy" id="577650"/>
    <lineage>
        <taxon>Bacteria</taxon>
        <taxon>Pseudomonadati</taxon>
        <taxon>Thermodesulfobacteriota</taxon>
        <taxon>Desulfobulbia</taxon>
        <taxon>Desulfobulbales</taxon>
        <taxon>Desulfobulbaceae</taxon>
        <taxon>Desulfobulbus</taxon>
    </lineage>
</organism>
<dbReference type="Proteomes" id="UP000006365">
    <property type="component" value="Chromosome"/>
</dbReference>
<evidence type="ECO:0000256" key="1">
    <source>
        <dbReference type="SAM" id="SignalP"/>
    </source>
</evidence>
<evidence type="ECO:0000313" key="3">
    <source>
        <dbReference type="Proteomes" id="UP000006365"/>
    </source>
</evidence>